<dbReference type="AlphaFoldDB" id="J6F4K4"/>
<dbReference type="EMBL" id="ALBS01000039">
    <property type="protein sequence ID" value="EJT51939.1"/>
    <property type="molecule type" value="Genomic_DNA"/>
</dbReference>
<proteinExistence type="predicted"/>
<dbReference type="KEGG" id="tasa:A1Q1_06808"/>
<organism evidence="2 3">
    <name type="scientific">Trichosporon asahii var. asahii (strain ATCC 90039 / CBS 2479 / JCM 2466 / KCTC 7840 / NBRC 103889/ NCYC 2677 / UAMH 7654)</name>
    <name type="common">Yeast</name>
    <dbReference type="NCBI Taxonomy" id="1186058"/>
    <lineage>
        <taxon>Eukaryota</taxon>
        <taxon>Fungi</taxon>
        <taxon>Dikarya</taxon>
        <taxon>Basidiomycota</taxon>
        <taxon>Agaricomycotina</taxon>
        <taxon>Tremellomycetes</taxon>
        <taxon>Trichosporonales</taxon>
        <taxon>Trichosporonaceae</taxon>
        <taxon>Trichosporon</taxon>
    </lineage>
</organism>
<evidence type="ECO:0000313" key="2">
    <source>
        <dbReference type="EMBL" id="EJT51939.1"/>
    </source>
</evidence>
<reference evidence="2 3" key="1">
    <citation type="journal article" date="2012" name="Eukaryot. Cell">
        <title>Draft genome sequence of CBS 2479, the standard type strain of Trichosporon asahii.</title>
        <authorList>
            <person name="Yang R.Y."/>
            <person name="Li H.T."/>
            <person name="Zhu H."/>
            <person name="Zhou G.P."/>
            <person name="Wang M."/>
            <person name="Wang L."/>
        </authorList>
    </citation>
    <scope>NUCLEOTIDE SEQUENCE [LARGE SCALE GENOMIC DNA]</scope>
    <source>
        <strain evidence="3">ATCC 90039 / CBS 2479 / JCM 2466 / KCTC 7840 / NCYC 2677 / UAMH 7654</strain>
    </source>
</reference>
<dbReference type="VEuPathDB" id="FungiDB:A1Q1_06808"/>
<feature type="region of interest" description="Disordered" evidence="1">
    <location>
        <begin position="1"/>
        <end position="20"/>
    </location>
</feature>
<dbReference type="OrthoDB" id="5514856at2759"/>
<dbReference type="RefSeq" id="XP_014182532.1">
    <property type="nucleotide sequence ID" value="XM_014327057.1"/>
</dbReference>
<dbReference type="HOGENOM" id="CLU_3015880_0_0_1"/>
<accession>J6F4K4</accession>
<comment type="caution">
    <text evidence="2">The sequence shown here is derived from an EMBL/GenBank/DDBJ whole genome shotgun (WGS) entry which is preliminary data.</text>
</comment>
<dbReference type="GeneID" id="25990320"/>
<evidence type="ECO:0000256" key="1">
    <source>
        <dbReference type="SAM" id="MobiDB-lite"/>
    </source>
</evidence>
<name>J6F4K4_TRIAS</name>
<evidence type="ECO:0000313" key="3">
    <source>
        <dbReference type="Proteomes" id="UP000002748"/>
    </source>
</evidence>
<sequence length="56" mass="6335">MSAPAPSGNAQPLYLGPSGKEAEPQGFVSWFWNQQVMNPEYREGNIGRRKGAERWR</sequence>
<gene>
    <name evidence="2" type="ORF">A1Q1_06808</name>
</gene>
<dbReference type="Proteomes" id="UP000002748">
    <property type="component" value="Unassembled WGS sequence"/>
</dbReference>
<protein>
    <submittedName>
        <fullName evidence="2">Uncharacterized protein</fullName>
    </submittedName>
</protein>